<protein>
    <submittedName>
        <fullName evidence="2">Uncharacterized protein</fullName>
    </submittedName>
</protein>
<keyword evidence="3" id="KW-1185">Reference proteome</keyword>
<accession>A0A811PVC4</accession>
<sequence length="124" mass="14077">MGRAPSLAGWRRPPHRWRRPPRRRMCVVLHESTTGRQVLHGSTTGRRPWPPSRWRRRVGVEEPRAGGGGRAGWRRHAVVEEAALAPDFGERSAPPRVEEARPGGGGRAGWRRPRRVEEVARHRG</sequence>
<feature type="region of interest" description="Disordered" evidence="1">
    <location>
        <begin position="85"/>
        <end position="124"/>
    </location>
</feature>
<dbReference type="EMBL" id="CAJGYO010000008">
    <property type="protein sequence ID" value="CAD6251886.1"/>
    <property type="molecule type" value="Genomic_DNA"/>
</dbReference>
<feature type="compositionally biased region" description="Basic and acidic residues" evidence="1">
    <location>
        <begin position="115"/>
        <end position="124"/>
    </location>
</feature>
<organism evidence="2 3">
    <name type="scientific">Miscanthus lutarioriparius</name>
    <dbReference type="NCBI Taxonomy" id="422564"/>
    <lineage>
        <taxon>Eukaryota</taxon>
        <taxon>Viridiplantae</taxon>
        <taxon>Streptophyta</taxon>
        <taxon>Embryophyta</taxon>
        <taxon>Tracheophyta</taxon>
        <taxon>Spermatophyta</taxon>
        <taxon>Magnoliopsida</taxon>
        <taxon>Liliopsida</taxon>
        <taxon>Poales</taxon>
        <taxon>Poaceae</taxon>
        <taxon>PACMAD clade</taxon>
        <taxon>Panicoideae</taxon>
        <taxon>Andropogonodae</taxon>
        <taxon>Andropogoneae</taxon>
        <taxon>Saccharinae</taxon>
        <taxon>Miscanthus</taxon>
    </lineage>
</organism>
<gene>
    <name evidence="2" type="ORF">NCGR_LOCUS35619</name>
</gene>
<evidence type="ECO:0000313" key="2">
    <source>
        <dbReference type="EMBL" id="CAD6251886.1"/>
    </source>
</evidence>
<evidence type="ECO:0000313" key="3">
    <source>
        <dbReference type="Proteomes" id="UP000604825"/>
    </source>
</evidence>
<dbReference type="Proteomes" id="UP000604825">
    <property type="component" value="Unassembled WGS sequence"/>
</dbReference>
<comment type="caution">
    <text evidence="2">The sequence shown here is derived from an EMBL/GenBank/DDBJ whole genome shotgun (WGS) entry which is preliminary data.</text>
</comment>
<evidence type="ECO:0000256" key="1">
    <source>
        <dbReference type="SAM" id="MobiDB-lite"/>
    </source>
</evidence>
<proteinExistence type="predicted"/>
<reference evidence="2" key="1">
    <citation type="submission" date="2020-10" db="EMBL/GenBank/DDBJ databases">
        <authorList>
            <person name="Han B."/>
            <person name="Lu T."/>
            <person name="Zhao Q."/>
            <person name="Huang X."/>
            <person name="Zhao Y."/>
        </authorList>
    </citation>
    <scope>NUCLEOTIDE SEQUENCE</scope>
</reference>
<name>A0A811PVC4_9POAL</name>
<feature type="region of interest" description="Disordered" evidence="1">
    <location>
        <begin position="33"/>
        <end position="72"/>
    </location>
</feature>
<dbReference type="AlphaFoldDB" id="A0A811PVC4"/>